<keyword evidence="4" id="KW-1185">Reference proteome</keyword>
<dbReference type="Proteomes" id="UP000824596">
    <property type="component" value="Unassembled WGS sequence"/>
</dbReference>
<dbReference type="SUPFAM" id="SSF53098">
    <property type="entry name" value="Ribonuclease H-like"/>
    <property type="match status" value="1"/>
</dbReference>
<dbReference type="GO" id="GO:0046983">
    <property type="term" value="F:protein dimerization activity"/>
    <property type="evidence" value="ECO:0007669"/>
    <property type="project" value="InterPro"/>
</dbReference>
<evidence type="ECO:0000313" key="3">
    <source>
        <dbReference type="EMBL" id="KAH0962093.1"/>
    </source>
</evidence>
<protein>
    <recommendedName>
        <fullName evidence="2">HAT C-terminal dimerisation domain-containing protein</fullName>
    </recommendedName>
</protein>
<dbReference type="Pfam" id="PF05699">
    <property type="entry name" value="Dimer_Tnp_hAT"/>
    <property type="match status" value="1"/>
</dbReference>
<dbReference type="EMBL" id="JAIZPD010000007">
    <property type="protein sequence ID" value="KAH0962093.1"/>
    <property type="molecule type" value="Genomic_DNA"/>
</dbReference>
<sequence>MESHPNEEGEEAETGAAIPISELERWLAAPRIEFDESIAKSPDFLLKWWKEHKVEWPLLAAAARDLLSVSGSEVDVERLFSGCRDEFGIRRHALKADTEDKIDQALIKAAMEYDILPFANSIIWRPDHIPGKLEDGENPPQPLPPTEAPTVPPFPQTSCIPSR</sequence>
<organism evidence="3 4">
    <name type="scientific">Hirsutella rhossiliensis</name>
    <dbReference type="NCBI Taxonomy" id="111463"/>
    <lineage>
        <taxon>Eukaryota</taxon>
        <taxon>Fungi</taxon>
        <taxon>Dikarya</taxon>
        <taxon>Ascomycota</taxon>
        <taxon>Pezizomycotina</taxon>
        <taxon>Sordariomycetes</taxon>
        <taxon>Hypocreomycetidae</taxon>
        <taxon>Hypocreales</taxon>
        <taxon>Ophiocordycipitaceae</taxon>
        <taxon>Hirsutella</taxon>
    </lineage>
</organism>
<feature type="region of interest" description="Disordered" evidence="1">
    <location>
        <begin position="129"/>
        <end position="163"/>
    </location>
</feature>
<evidence type="ECO:0000259" key="2">
    <source>
        <dbReference type="Pfam" id="PF05699"/>
    </source>
</evidence>
<accession>A0A9P8MU13</accession>
<feature type="compositionally biased region" description="Pro residues" evidence="1">
    <location>
        <begin position="139"/>
        <end position="155"/>
    </location>
</feature>
<feature type="domain" description="HAT C-terminal dimerisation" evidence="2">
    <location>
        <begin position="22"/>
        <end position="95"/>
    </location>
</feature>
<gene>
    <name evidence="3" type="ORF">HRG_07173</name>
</gene>
<comment type="caution">
    <text evidence="3">The sequence shown here is derived from an EMBL/GenBank/DDBJ whole genome shotgun (WGS) entry which is preliminary data.</text>
</comment>
<dbReference type="OrthoDB" id="3264316at2759"/>
<dbReference type="RefSeq" id="XP_044719606.1">
    <property type="nucleotide sequence ID" value="XM_044865644.1"/>
</dbReference>
<dbReference type="GeneID" id="68356302"/>
<dbReference type="InterPro" id="IPR008906">
    <property type="entry name" value="HATC_C_dom"/>
</dbReference>
<evidence type="ECO:0000313" key="4">
    <source>
        <dbReference type="Proteomes" id="UP000824596"/>
    </source>
</evidence>
<reference evidence="3" key="1">
    <citation type="submission" date="2021-09" db="EMBL/GenBank/DDBJ databases">
        <title>A high-quality genome of the endoparasitic fungus Hirsutella rhossiliensis with a comparison of Hirsutella genomes reveals transposable elements contributing to genome size variation.</title>
        <authorList>
            <person name="Lin R."/>
            <person name="Jiao Y."/>
            <person name="Sun X."/>
            <person name="Ling J."/>
            <person name="Xie B."/>
            <person name="Cheng X."/>
        </authorList>
    </citation>
    <scope>NUCLEOTIDE SEQUENCE</scope>
    <source>
        <strain evidence="3">HR02</strain>
    </source>
</reference>
<dbReference type="AlphaFoldDB" id="A0A9P8MU13"/>
<name>A0A9P8MU13_9HYPO</name>
<evidence type="ECO:0000256" key="1">
    <source>
        <dbReference type="SAM" id="MobiDB-lite"/>
    </source>
</evidence>
<proteinExistence type="predicted"/>
<dbReference type="InterPro" id="IPR012337">
    <property type="entry name" value="RNaseH-like_sf"/>
</dbReference>